<dbReference type="Gene3D" id="3.10.450.40">
    <property type="match status" value="1"/>
</dbReference>
<dbReference type="RefSeq" id="WP_184114402.1">
    <property type="nucleotide sequence ID" value="NZ_JACHNY010000004.1"/>
</dbReference>
<dbReference type="Proteomes" id="UP000574769">
    <property type="component" value="Unassembled WGS sequence"/>
</dbReference>
<dbReference type="SUPFAM" id="SSF160719">
    <property type="entry name" value="gpW/gp25-like"/>
    <property type="match status" value="1"/>
</dbReference>
<proteinExistence type="predicted"/>
<evidence type="ECO:0000313" key="2">
    <source>
        <dbReference type="EMBL" id="MBB4618001.1"/>
    </source>
</evidence>
<keyword evidence="3" id="KW-1185">Reference proteome</keyword>
<name>A0A7W7EYB1_9SPHN</name>
<evidence type="ECO:0000259" key="1">
    <source>
        <dbReference type="Pfam" id="PF04965"/>
    </source>
</evidence>
<dbReference type="AlphaFoldDB" id="A0A7W7EYB1"/>
<dbReference type="Pfam" id="PF04965">
    <property type="entry name" value="GPW_gp25"/>
    <property type="match status" value="1"/>
</dbReference>
<organism evidence="2 3">
    <name type="scientific">Sphingomonas abaci</name>
    <dbReference type="NCBI Taxonomy" id="237611"/>
    <lineage>
        <taxon>Bacteria</taxon>
        <taxon>Pseudomonadati</taxon>
        <taxon>Pseudomonadota</taxon>
        <taxon>Alphaproteobacteria</taxon>
        <taxon>Sphingomonadales</taxon>
        <taxon>Sphingomonadaceae</taxon>
        <taxon>Sphingomonas</taxon>
    </lineage>
</organism>
<dbReference type="InterPro" id="IPR007048">
    <property type="entry name" value="IraD/Gp25-like"/>
</dbReference>
<reference evidence="2 3" key="1">
    <citation type="submission" date="2020-08" db="EMBL/GenBank/DDBJ databases">
        <title>Genomic Encyclopedia of Type Strains, Phase IV (KMG-IV): sequencing the most valuable type-strain genomes for metagenomic binning, comparative biology and taxonomic classification.</title>
        <authorList>
            <person name="Goeker M."/>
        </authorList>
    </citation>
    <scope>NUCLEOTIDE SEQUENCE [LARGE SCALE GENOMIC DNA]</scope>
    <source>
        <strain evidence="2 3">DSM 15867</strain>
    </source>
</reference>
<feature type="domain" description="IraD/Gp25-like" evidence="1">
    <location>
        <begin position="14"/>
        <end position="84"/>
    </location>
</feature>
<gene>
    <name evidence="2" type="ORF">GGQ96_002137</name>
</gene>
<protein>
    <recommendedName>
        <fullName evidence="1">IraD/Gp25-like domain-containing protein</fullName>
    </recommendedName>
</protein>
<comment type="caution">
    <text evidence="2">The sequence shown here is derived from an EMBL/GenBank/DDBJ whole genome shotgun (WGS) entry which is preliminary data.</text>
</comment>
<accession>A0A7W7EYB1</accession>
<sequence>MIGMSVTTGRRLEGLEHLRQSIRDILTTPIGSRLARRDYGSHLPDLIDQPMNALGQMRLKAATALALMRWEPRLRLTSVTIQQAGPAGSYALVLDGVRLDVPAATAATRLSLPFGSLTAR</sequence>
<evidence type="ECO:0000313" key="3">
    <source>
        <dbReference type="Proteomes" id="UP000574769"/>
    </source>
</evidence>
<dbReference type="EMBL" id="JACHNY010000004">
    <property type="protein sequence ID" value="MBB4618001.1"/>
    <property type="molecule type" value="Genomic_DNA"/>
</dbReference>